<feature type="active site" description="Proton acceptor" evidence="6">
    <location>
        <position position="168"/>
    </location>
</feature>
<evidence type="ECO:0000256" key="6">
    <source>
        <dbReference type="PIRSR" id="PIRSR037242-1"/>
    </source>
</evidence>
<dbReference type="InterPro" id="IPR001261">
    <property type="entry name" value="ArgE/DapE_CS"/>
</dbReference>
<evidence type="ECO:0000256" key="5">
    <source>
        <dbReference type="ARBA" id="ARBA00023049"/>
    </source>
</evidence>
<dbReference type="GO" id="GO:0006508">
    <property type="term" value="P:proteolysis"/>
    <property type="evidence" value="ECO:0007669"/>
    <property type="project" value="UniProtKB-KW"/>
</dbReference>
<dbReference type="Pfam" id="PF07687">
    <property type="entry name" value="M20_dimer"/>
    <property type="match status" value="1"/>
</dbReference>
<protein>
    <recommendedName>
        <fullName evidence="10">Peptidase M20 dimerisation domain-containing protein</fullName>
    </recommendedName>
</protein>
<feature type="binding site" evidence="8">
    <location>
        <position position="134"/>
    </location>
    <ligand>
        <name>Mn(2+)</name>
        <dbReference type="ChEBI" id="CHEBI:29035"/>
        <label>2</label>
    </ligand>
</feature>
<feature type="binding site" evidence="8">
    <location>
        <position position="101"/>
    </location>
    <ligand>
        <name>Mn(2+)</name>
        <dbReference type="ChEBI" id="CHEBI:29035"/>
        <label>2</label>
    </ligand>
</feature>
<evidence type="ECO:0000256" key="7">
    <source>
        <dbReference type="PIRSR" id="PIRSR037242-2"/>
    </source>
</evidence>
<evidence type="ECO:0000256" key="3">
    <source>
        <dbReference type="ARBA" id="ARBA00022723"/>
    </source>
</evidence>
<evidence type="ECO:0000313" key="12">
    <source>
        <dbReference type="Proteomes" id="UP001558652"/>
    </source>
</evidence>
<feature type="binding site" evidence="7">
    <location>
        <position position="333"/>
    </location>
    <ligand>
        <name>substrate</name>
        <note>ligand shared between homodimeric partners</note>
    </ligand>
</feature>
<gene>
    <name evidence="11" type="ORF">AAG570_004633</name>
</gene>
<evidence type="ECO:0000256" key="4">
    <source>
        <dbReference type="ARBA" id="ARBA00022801"/>
    </source>
</evidence>
<keyword evidence="2" id="KW-0645">Protease</keyword>
<dbReference type="PROSITE" id="PS00759">
    <property type="entry name" value="ARGE_DAPE_CPG2_2"/>
    <property type="match status" value="1"/>
</dbReference>
<keyword evidence="12" id="KW-1185">Reference proteome</keyword>
<keyword evidence="3 8" id="KW-0479">Metal-binding</keyword>
<dbReference type="PANTHER" id="PTHR43270">
    <property type="entry name" value="BETA-ALA-HIS DIPEPTIDASE"/>
    <property type="match status" value="1"/>
</dbReference>
<dbReference type="Gene3D" id="3.40.630.10">
    <property type="entry name" value="Zn peptidases"/>
    <property type="match status" value="1"/>
</dbReference>
<dbReference type="GO" id="GO:0046872">
    <property type="term" value="F:metal ion binding"/>
    <property type="evidence" value="ECO:0007669"/>
    <property type="project" value="UniProtKB-KW"/>
</dbReference>
<dbReference type="PIRSF" id="PIRSF037242">
    <property type="entry name" value="CNDP_dipeptidase"/>
    <property type="match status" value="1"/>
</dbReference>
<organism evidence="11 12">
    <name type="scientific">Ranatra chinensis</name>
    <dbReference type="NCBI Taxonomy" id="642074"/>
    <lineage>
        <taxon>Eukaryota</taxon>
        <taxon>Metazoa</taxon>
        <taxon>Ecdysozoa</taxon>
        <taxon>Arthropoda</taxon>
        <taxon>Hexapoda</taxon>
        <taxon>Insecta</taxon>
        <taxon>Pterygota</taxon>
        <taxon>Neoptera</taxon>
        <taxon>Paraneoptera</taxon>
        <taxon>Hemiptera</taxon>
        <taxon>Heteroptera</taxon>
        <taxon>Panheteroptera</taxon>
        <taxon>Nepomorpha</taxon>
        <taxon>Nepidae</taxon>
        <taxon>Ranatrinae</taxon>
        <taxon>Ranatra</taxon>
    </lineage>
</organism>
<dbReference type="InterPro" id="IPR011650">
    <property type="entry name" value="Peptidase_M20_dimer"/>
</dbReference>
<name>A0ABD0Y1E6_9HEMI</name>
<feature type="binding site" evidence="8">
    <location>
        <position position="197"/>
    </location>
    <ligand>
        <name>Mn(2+)</name>
        <dbReference type="ChEBI" id="CHEBI:29035"/>
        <label>2</label>
    </ligand>
</feature>
<evidence type="ECO:0000256" key="9">
    <source>
        <dbReference type="PIRSR" id="PIRSR037242-4"/>
    </source>
</evidence>
<dbReference type="GO" id="GO:0008237">
    <property type="term" value="F:metallopeptidase activity"/>
    <property type="evidence" value="ECO:0007669"/>
    <property type="project" value="UniProtKB-KW"/>
</dbReference>
<feature type="binding site" evidence="7">
    <location>
        <position position="230"/>
    </location>
    <ligand>
        <name>substrate</name>
        <note>ligand shared between homodimeric partners</note>
    </ligand>
</feature>
<dbReference type="Gene3D" id="3.30.70.360">
    <property type="match status" value="1"/>
</dbReference>
<dbReference type="EMBL" id="JBFDAA010000016">
    <property type="protein sequence ID" value="KAL1117307.1"/>
    <property type="molecule type" value="Genomic_DNA"/>
</dbReference>
<feature type="binding site" description="in other chain" evidence="7">
    <location>
        <position position="346"/>
    </location>
    <ligand>
        <name>substrate</name>
        <note>ligand shared between homodimeric partners</note>
    </ligand>
</feature>
<evidence type="ECO:0000259" key="10">
    <source>
        <dbReference type="Pfam" id="PF07687"/>
    </source>
</evidence>
<feature type="site" description="Important for catalytic activity" evidence="9">
    <location>
        <position position="230"/>
    </location>
</feature>
<accession>A0ABD0Y1E6</accession>
<dbReference type="SUPFAM" id="SSF53187">
    <property type="entry name" value="Zn-dependent exopeptidases"/>
    <property type="match status" value="1"/>
</dbReference>
<sequence length="484" mass="53959">MGFNTFCFHFRCIDSNKNDYIAALKYAVGIPSVSGTPERRDDVIAMVTWTQEKLKNLGAEVELCDVGSQKLSDGRVIKLPPVLLGTLGKDPKKPTVCVYGHLDVQPAAKEDGWDTEPFTLTEKDGKLFGRGASDDKGPVLCWIHAIRAFQETGCDLPVNVKFCFEGMEESGSEGLDDLLRERKDSFFKDVDYVCVSDNYWLGRNKPCLTYGLRGLCYFNVEVECACKDLHSGVYGGAVNEAMGDLLHVFSSLVDGKGNILIPHLSDDVVPVTEDEKKIYTGIDFSVLDYKNEIGSNQLLHNEDKTKILMSRWRYPSLSIHGIEGAFSEPGSKTVIPRKVIGKFSIRIVPNQVPEKVEECVVKYMNCVWNKRGSKNNFKVYMTHGAKPWMSDPNHKNYQAAIKATKHVYKVEPDLTREGGSIPVTLTLQEVTGKNVILIPVGACDDGAHSQNEKIDIRNYIEGVSILYILNGSCTRFLYSWNTIG</sequence>
<keyword evidence="4" id="KW-0378">Hydrolase</keyword>
<comment type="cofactor">
    <cofactor evidence="8">
        <name>Mn(2+)</name>
        <dbReference type="ChEBI" id="CHEBI:29035"/>
    </cofactor>
    <text evidence="8">Binds 2 manganese ions per subunit.</text>
</comment>
<comment type="similarity">
    <text evidence="1">Belongs to the peptidase M20A family.</text>
</comment>
<feature type="binding site" evidence="8">
    <location>
        <position position="134"/>
    </location>
    <ligand>
        <name>Mn(2+)</name>
        <dbReference type="ChEBI" id="CHEBI:29035"/>
        <label>1</label>
    </ligand>
</feature>
<feature type="binding site" description="in other chain" evidence="7">
    <location>
        <position position="420"/>
    </location>
    <ligand>
        <name>substrate</name>
        <note>ligand shared between homodimeric partners</note>
    </ligand>
</feature>
<feature type="binding site" evidence="8">
    <location>
        <position position="448"/>
    </location>
    <ligand>
        <name>Mn(2+)</name>
        <dbReference type="ChEBI" id="CHEBI:29035"/>
        <label>1</label>
    </ligand>
</feature>
<keyword evidence="5" id="KW-0482">Metalloprotease</keyword>
<feature type="active site" evidence="6">
    <location>
        <position position="103"/>
    </location>
</feature>
<dbReference type="CDD" id="cd05676">
    <property type="entry name" value="M20_dipept_like_CNDP"/>
    <property type="match status" value="1"/>
</dbReference>
<comment type="caution">
    <text evidence="11">The sequence shown here is derived from an EMBL/GenBank/DDBJ whole genome shotgun (WGS) entry which is preliminary data.</text>
</comment>
<reference evidence="11 12" key="1">
    <citation type="submission" date="2024-07" db="EMBL/GenBank/DDBJ databases">
        <title>Chromosome-level genome assembly of the water stick insect Ranatra chinensis (Heteroptera: Nepidae).</title>
        <authorList>
            <person name="Liu X."/>
        </authorList>
    </citation>
    <scope>NUCLEOTIDE SEQUENCE [LARGE SCALE GENOMIC DNA]</scope>
    <source>
        <strain evidence="11">Cailab_2021Rc</strain>
        <tissue evidence="11">Muscle</tissue>
    </source>
</reference>
<dbReference type="InterPro" id="IPR017153">
    <property type="entry name" value="CNDP/DUG1"/>
</dbReference>
<dbReference type="Pfam" id="PF01546">
    <property type="entry name" value="Peptidase_M20"/>
    <property type="match status" value="1"/>
</dbReference>
<feature type="binding site" description="in other chain" evidence="7">
    <location>
        <position position="448"/>
    </location>
    <ligand>
        <name>substrate</name>
        <note>ligand shared between homodimeric partners</note>
    </ligand>
</feature>
<feature type="binding site" description="in other chain" evidence="7">
    <location>
        <position position="197"/>
    </location>
    <ligand>
        <name>substrate</name>
        <note>ligand shared between homodimeric partners</note>
    </ligand>
</feature>
<dbReference type="Proteomes" id="UP001558652">
    <property type="component" value="Unassembled WGS sequence"/>
</dbReference>
<dbReference type="FunFam" id="3.40.630.10:FF:000014">
    <property type="entry name" value="Cytosolic non-specific dipeptidase"/>
    <property type="match status" value="1"/>
</dbReference>
<proteinExistence type="inferred from homology"/>
<evidence type="ECO:0000256" key="2">
    <source>
        <dbReference type="ARBA" id="ARBA00022670"/>
    </source>
</evidence>
<feature type="binding site" evidence="8">
    <location>
        <position position="169"/>
    </location>
    <ligand>
        <name>Mn(2+)</name>
        <dbReference type="ChEBI" id="CHEBI:29035"/>
        <label>1</label>
    </ligand>
</feature>
<evidence type="ECO:0000256" key="1">
    <source>
        <dbReference type="ARBA" id="ARBA00006247"/>
    </source>
</evidence>
<dbReference type="PANTHER" id="PTHR43270:SF4">
    <property type="entry name" value="CARNOSINE DIPEPTIDASE 2, ISOFORM A"/>
    <property type="match status" value="1"/>
</dbReference>
<evidence type="ECO:0000256" key="8">
    <source>
        <dbReference type="PIRSR" id="PIRSR037242-3"/>
    </source>
</evidence>
<dbReference type="InterPro" id="IPR002933">
    <property type="entry name" value="Peptidase_M20"/>
</dbReference>
<feature type="domain" description="Peptidase M20 dimerisation" evidence="10">
    <location>
        <begin position="210"/>
        <end position="365"/>
    </location>
</feature>
<keyword evidence="8" id="KW-0464">Manganese</keyword>
<dbReference type="InterPro" id="IPR051458">
    <property type="entry name" value="Cyt/Met_Dipeptidase"/>
</dbReference>
<dbReference type="AlphaFoldDB" id="A0ABD0Y1E6"/>
<evidence type="ECO:0000313" key="11">
    <source>
        <dbReference type="EMBL" id="KAL1117307.1"/>
    </source>
</evidence>